<proteinExistence type="predicted"/>
<dbReference type="AlphaFoldDB" id="A0A2X0IU75"/>
<reference evidence="2 3" key="1">
    <citation type="submission" date="2018-06" db="EMBL/GenBank/DDBJ databases">
        <title>Streptacidiphilus pinicola sp. nov., isolated from pine grove soil.</title>
        <authorList>
            <person name="Roh S.G."/>
            <person name="Park S."/>
            <person name="Kim M.-K."/>
            <person name="Yun B.-R."/>
            <person name="Park J."/>
            <person name="Kim M.J."/>
            <person name="Kim Y.S."/>
            <person name="Kim S.B."/>
        </authorList>
    </citation>
    <scope>NUCLEOTIDE SEQUENCE [LARGE SCALE GENOMIC DNA]</scope>
    <source>
        <strain evidence="2 3">MMS16-CNU450</strain>
    </source>
</reference>
<keyword evidence="3" id="KW-1185">Reference proteome</keyword>
<evidence type="ECO:0000313" key="3">
    <source>
        <dbReference type="Proteomes" id="UP000248889"/>
    </source>
</evidence>
<name>A0A2X0IU75_9ACTN</name>
<dbReference type="Proteomes" id="UP000248889">
    <property type="component" value="Unassembled WGS sequence"/>
</dbReference>
<keyword evidence="1" id="KW-0732">Signal</keyword>
<protein>
    <recommendedName>
        <fullName evidence="4">Proteinase inhibitor I42 chagasin domain-containing protein</fullName>
    </recommendedName>
</protein>
<feature type="signal peptide" evidence="1">
    <location>
        <begin position="1"/>
        <end position="25"/>
    </location>
</feature>
<accession>A0A2X0IU75</accession>
<organism evidence="2 3">
    <name type="scientific">Streptacidiphilus pinicola</name>
    <dbReference type="NCBI Taxonomy" id="2219663"/>
    <lineage>
        <taxon>Bacteria</taxon>
        <taxon>Bacillati</taxon>
        <taxon>Actinomycetota</taxon>
        <taxon>Actinomycetes</taxon>
        <taxon>Kitasatosporales</taxon>
        <taxon>Streptomycetaceae</taxon>
        <taxon>Streptacidiphilus</taxon>
    </lineage>
</organism>
<evidence type="ECO:0000256" key="1">
    <source>
        <dbReference type="SAM" id="SignalP"/>
    </source>
</evidence>
<gene>
    <name evidence="2" type="ORF">DN069_02765</name>
</gene>
<sequence length="134" mass="14392">MLKKAAAVAVIATAAIVGTTGAANAAPAHGWAMLSSPSVVKAHHAFTVSGHGEDRRGNLLCLQQRWYDTQKHGWGPWVTQICEGAKAGHVSAFRATAEKGFGKGTYQLRLFVGQRQAQQVKPLDYSKTHTLVVR</sequence>
<evidence type="ECO:0000313" key="2">
    <source>
        <dbReference type="EMBL" id="RAG87183.1"/>
    </source>
</evidence>
<feature type="chain" id="PRO_5015910608" description="Proteinase inhibitor I42 chagasin domain-containing protein" evidence="1">
    <location>
        <begin position="26"/>
        <end position="134"/>
    </location>
</feature>
<dbReference type="EMBL" id="QKYN01000010">
    <property type="protein sequence ID" value="RAG87183.1"/>
    <property type="molecule type" value="Genomic_DNA"/>
</dbReference>
<dbReference type="RefSeq" id="WP_111499156.1">
    <property type="nucleotide sequence ID" value="NZ_QKYN01000010.1"/>
</dbReference>
<comment type="caution">
    <text evidence="2">The sequence shown here is derived from an EMBL/GenBank/DDBJ whole genome shotgun (WGS) entry which is preliminary data.</text>
</comment>
<evidence type="ECO:0008006" key="4">
    <source>
        <dbReference type="Google" id="ProtNLM"/>
    </source>
</evidence>